<reference evidence="3" key="1">
    <citation type="journal article" date="2022" name="Int. J. Mol. Sci.">
        <title>Draft Genome of Tanacetum Coccineum: Genomic Comparison of Closely Related Tanacetum-Family Plants.</title>
        <authorList>
            <person name="Yamashiro T."/>
            <person name="Shiraishi A."/>
            <person name="Nakayama K."/>
            <person name="Satake H."/>
        </authorList>
    </citation>
    <scope>NUCLEOTIDE SEQUENCE</scope>
</reference>
<dbReference type="Proteomes" id="UP001151760">
    <property type="component" value="Unassembled WGS sequence"/>
</dbReference>
<protein>
    <submittedName>
        <fullName evidence="3">Uncharacterized protein</fullName>
    </submittedName>
</protein>
<evidence type="ECO:0000313" key="4">
    <source>
        <dbReference type="Proteomes" id="UP001151760"/>
    </source>
</evidence>
<gene>
    <name evidence="3" type="ORF">Tco_0978290</name>
</gene>
<proteinExistence type="predicted"/>
<keyword evidence="4" id="KW-1185">Reference proteome</keyword>
<feature type="coiled-coil region" evidence="1">
    <location>
        <begin position="37"/>
        <end position="64"/>
    </location>
</feature>
<reference evidence="3" key="2">
    <citation type="submission" date="2022-01" db="EMBL/GenBank/DDBJ databases">
        <authorList>
            <person name="Yamashiro T."/>
            <person name="Shiraishi A."/>
            <person name="Satake H."/>
            <person name="Nakayama K."/>
        </authorList>
    </citation>
    <scope>NUCLEOTIDE SEQUENCE</scope>
</reference>
<accession>A0ABQ5EMZ7</accession>
<evidence type="ECO:0000256" key="2">
    <source>
        <dbReference type="SAM" id="MobiDB-lite"/>
    </source>
</evidence>
<keyword evidence="1" id="KW-0175">Coiled coil</keyword>
<evidence type="ECO:0000313" key="3">
    <source>
        <dbReference type="EMBL" id="GJT52133.1"/>
    </source>
</evidence>
<name>A0ABQ5EMZ7_9ASTR</name>
<comment type="caution">
    <text evidence="3">The sequence shown here is derived from an EMBL/GenBank/DDBJ whole genome shotgun (WGS) entry which is preliminary data.</text>
</comment>
<evidence type="ECO:0000256" key="1">
    <source>
        <dbReference type="SAM" id="Coils"/>
    </source>
</evidence>
<organism evidence="3 4">
    <name type="scientific">Tanacetum coccineum</name>
    <dbReference type="NCBI Taxonomy" id="301880"/>
    <lineage>
        <taxon>Eukaryota</taxon>
        <taxon>Viridiplantae</taxon>
        <taxon>Streptophyta</taxon>
        <taxon>Embryophyta</taxon>
        <taxon>Tracheophyta</taxon>
        <taxon>Spermatophyta</taxon>
        <taxon>Magnoliopsida</taxon>
        <taxon>eudicotyledons</taxon>
        <taxon>Gunneridae</taxon>
        <taxon>Pentapetalae</taxon>
        <taxon>asterids</taxon>
        <taxon>campanulids</taxon>
        <taxon>Asterales</taxon>
        <taxon>Asteraceae</taxon>
        <taxon>Asteroideae</taxon>
        <taxon>Anthemideae</taxon>
        <taxon>Anthemidinae</taxon>
        <taxon>Tanacetum</taxon>
    </lineage>
</organism>
<feature type="region of interest" description="Disordered" evidence="2">
    <location>
        <begin position="1"/>
        <end position="21"/>
    </location>
</feature>
<dbReference type="EMBL" id="BQNB010016467">
    <property type="protein sequence ID" value="GJT52133.1"/>
    <property type="molecule type" value="Genomic_DNA"/>
</dbReference>
<sequence>MDKKPTQSNPPTPEKPLMLPISSFPTIEESDDEHEICKEHQQLLLDEEALRETLEEEAKTEKERAEYLFIKRFIDKRSGLEGV</sequence>